<name>D5MMK7_METO1</name>
<dbReference type="PANTHER" id="PTHR24220">
    <property type="entry name" value="IMPORT ATP-BINDING PROTEIN"/>
    <property type="match status" value="1"/>
</dbReference>
<keyword evidence="3 5" id="KW-0067">ATP-binding</keyword>
<accession>D5MMK7</accession>
<keyword evidence="2" id="KW-0547">Nucleotide-binding</keyword>
<keyword evidence="1" id="KW-0813">Transport</keyword>
<dbReference type="SMART" id="SM00382">
    <property type="entry name" value="AAA"/>
    <property type="match status" value="1"/>
</dbReference>
<proteinExistence type="predicted"/>
<gene>
    <name evidence="5" type="ORF">DAMO_3056</name>
</gene>
<evidence type="ECO:0000313" key="6">
    <source>
        <dbReference type="Proteomes" id="UP000006898"/>
    </source>
</evidence>
<evidence type="ECO:0000256" key="1">
    <source>
        <dbReference type="ARBA" id="ARBA00022448"/>
    </source>
</evidence>
<dbReference type="HOGENOM" id="CLU_000604_1_22_0"/>
<dbReference type="InterPro" id="IPR027417">
    <property type="entry name" value="P-loop_NTPase"/>
</dbReference>
<reference evidence="5 6" key="1">
    <citation type="journal article" date="2010" name="Nature">
        <title>Nitrite-driven anaerobic methane oxidation by oxygenic bacteria.</title>
        <authorList>
            <person name="Ettwig K.F."/>
            <person name="Butler M.K."/>
            <person name="Le Paslier D."/>
            <person name="Pelletier E."/>
            <person name="Mangenot S."/>
            <person name="Kuypers M.M.M."/>
            <person name="Schreiber F."/>
            <person name="Dutilh B.E."/>
            <person name="Zedelius J."/>
            <person name="de Beer D."/>
            <person name="Gloerich J."/>
            <person name="Wessels H.J.C.T."/>
            <person name="van Allen T."/>
            <person name="Luesken F."/>
            <person name="Wu M."/>
            <person name="van de Pas-Schoonen K.T."/>
            <person name="Op den Camp H.J.M."/>
            <person name="Janssen-Megens E.M."/>
            <person name="Francoijs K-J."/>
            <person name="Stunnenberg H."/>
            <person name="Weissenbach J."/>
            <person name="Jetten M.S.M."/>
            <person name="Strous M."/>
        </authorList>
    </citation>
    <scope>NUCLEOTIDE SEQUENCE [LARGE SCALE GENOMIC DNA]</scope>
</reference>
<dbReference type="EMBL" id="FP565575">
    <property type="protein sequence ID" value="CBE70129.1"/>
    <property type="molecule type" value="Genomic_DNA"/>
</dbReference>
<dbReference type="Pfam" id="PF00005">
    <property type="entry name" value="ABC_tran"/>
    <property type="match status" value="1"/>
</dbReference>
<dbReference type="KEGG" id="mox:DAMO_3056"/>
<dbReference type="SUPFAM" id="SSF52540">
    <property type="entry name" value="P-loop containing nucleoside triphosphate hydrolases"/>
    <property type="match status" value="1"/>
</dbReference>
<protein>
    <submittedName>
        <fullName evidence="5">Putative ABC transporter, ATP-binding protein</fullName>
    </submittedName>
</protein>
<dbReference type="STRING" id="671143.DAMO_3056"/>
<dbReference type="GO" id="GO:0098796">
    <property type="term" value="C:membrane protein complex"/>
    <property type="evidence" value="ECO:0007669"/>
    <property type="project" value="UniProtKB-ARBA"/>
</dbReference>
<dbReference type="PANTHER" id="PTHR24220:SF86">
    <property type="entry name" value="ABC TRANSPORTER ABCH.1"/>
    <property type="match status" value="1"/>
</dbReference>
<evidence type="ECO:0000256" key="2">
    <source>
        <dbReference type="ARBA" id="ARBA00022741"/>
    </source>
</evidence>
<dbReference type="AlphaFoldDB" id="D5MMK7"/>
<organism evidence="5 6">
    <name type="scientific">Methylomirabilis oxygeniifera</name>
    <dbReference type="NCBI Taxonomy" id="671143"/>
    <lineage>
        <taxon>Bacteria</taxon>
        <taxon>Candidatus Methylomirabilota</taxon>
        <taxon>Candidatus Methylomirabilia</taxon>
        <taxon>Candidatus Methylomirabilales</taxon>
        <taxon>Candidatus Methylomirabilaceae</taxon>
        <taxon>Candidatus Methylomirabilis</taxon>
    </lineage>
</organism>
<dbReference type="CDD" id="cd03255">
    <property type="entry name" value="ABC_MJ0796_LolCDE_FtsE"/>
    <property type="match status" value="1"/>
</dbReference>
<dbReference type="Gene3D" id="3.40.50.300">
    <property type="entry name" value="P-loop containing nucleotide triphosphate hydrolases"/>
    <property type="match status" value="1"/>
</dbReference>
<dbReference type="GO" id="GO:0005524">
    <property type="term" value="F:ATP binding"/>
    <property type="evidence" value="ECO:0007669"/>
    <property type="project" value="UniProtKB-KW"/>
</dbReference>
<dbReference type="InterPro" id="IPR003593">
    <property type="entry name" value="AAA+_ATPase"/>
</dbReference>
<dbReference type="FunFam" id="3.40.50.300:FF:000032">
    <property type="entry name" value="Export ABC transporter ATP-binding protein"/>
    <property type="match status" value="1"/>
</dbReference>
<evidence type="ECO:0000256" key="3">
    <source>
        <dbReference type="ARBA" id="ARBA00022840"/>
    </source>
</evidence>
<evidence type="ECO:0000313" key="5">
    <source>
        <dbReference type="EMBL" id="CBE70129.1"/>
    </source>
</evidence>
<dbReference type="eggNOG" id="COG1136">
    <property type="taxonomic scope" value="Bacteria"/>
</dbReference>
<dbReference type="InterPro" id="IPR017871">
    <property type="entry name" value="ABC_transporter-like_CS"/>
</dbReference>
<dbReference type="InterPro" id="IPR015854">
    <property type="entry name" value="ABC_transpr_LolD-like"/>
</dbReference>
<dbReference type="PROSITE" id="PS50893">
    <property type="entry name" value="ABC_TRANSPORTER_2"/>
    <property type="match status" value="1"/>
</dbReference>
<feature type="domain" description="ABC transporter" evidence="4">
    <location>
        <begin position="2"/>
        <end position="222"/>
    </location>
</feature>
<sequence length="225" mass="24643">MIRLQQVSKIYSLGKVLVRALDRVTLTIGPGEFVALVGPSGCGKSTLLNLMAGIDRPTSGEVWLDGERLDRLSDDSLTRLRRSRVGIVYQFFNLLPTLTARENVALPLLLDGVQRADVERRVERGLQRVGLVHRAEHWPHELSGGEQQRVAIARAIVAEPRVVLADEPTGNLDSVAGSAVLDLLEELYQDYGQTIVLATHSPEAVRRAGRIIPLCDGRIEGLEGS</sequence>
<evidence type="ECO:0000259" key="4">
    <source>
        <dbReference type="PROSITE" id="PS50893"/>
    </source>
</evidence>
<dbReference type="PROSITE" id="PS00211">
    <property type="entry name" value="ABC_TRANSPORTER_1"/>
    <property type="match status" value="1"/>
</dbReference>
<dbReference type="GO" id="GO:0022857">
    <property type="term" value="F:transmembrane transporter activity"/>
    <property type="evidence" value="ECO:0007669"/>
    <property type="project" value="TreeGrafter"/>
</dbReference>
<dbReference type="Proteomes" id="UP000006898">
    <property type="component" value="Chromosome"/>
</dbReference>
<dbReference type="GO" id="GO:0005886">
    <property type="term" value="C:plasma membrane"/>
    <property type="evidence" value="ECO:0007669"/>
    <property type="project" value="TreeGrafter"/>
</dbReference>
<dbReference type="GO" id="GO:0016887">
    <property type="term" value="F:ATP hydrolysis activity"/>
    <property type="evidence" value="ECO:0007669"/>
    <property type="project" value="InterPro"/>
</dbReference>
<dbReference type="PATRIC" id="fig|671143.5.peg.2683"/>
<dbReference type="InterPro" id="IPR003439">
    <property type="entry name" value="ABC_transporter-like_ATP-bd"/>
</dbReference>
<dbReference type="InterPro" id="IPR017911">
    <property type="entry name" value="MacB-like_ATP-bd"/>
</dbReference>